<dbReference type="InterPro" id="IPR050343">
    <property type="entry name" value="RsuA_PseudoU_synthase"/>
</dbReference>
<dbReference type="PROSITE" id="PS50889">
    <property type="entry name" value="S4"/>
    <property type="match status" value="1"/>
</dbReference>
<keyword evidence="8" id="KW-1185">Reference proteome</keyword>
<dbReference type="Proteomes" id="UP001595637">
    <property type="component" value="Unassembled WGS sequence"/>
</dbReference>
<dbReference type="GO" id="GO:0016853">
    <property type="term" value="F:isomerase activity"/>
    <property type="evidence" value="ECO:0007669"/>
    <property type="project" value="UniProtKB-KW"/>
</dbReference>
<dbReference type="PANTHER" id="PTHR47683">
    <property type="entry name" value="PSEUDOURIDINE SYNTHASE FAMILY PROTEIN-RELATED"/>
    <property type="match status" value="1"/>
</dbReference>
<dbReference type="CDD" id="cd00165">
    <property type="entry name" value="S4"/>
    <property type="match status" value="1"/>
</dbReference>
<dbReference type="EC" id="5.4.99.-" evidence="5"/>
<dbReference type="InterPro" id="IPR018496">
    <property type="entry name" value="PsdUridine_synth_RsuA/RluB_CS"/>
</dbReference>
<dbReference type="InterPro" id="IPR036986">
    <property type="entry name" value="S4_RNA-bd_sf"/>
</dbReference>
<dbReference type="PROSITE" id="PS01149">
    <property type="entry name" value="PSI_RSU"/>
    <property type="match status" value="1"/>
</dbReference>
<proteinExistence type="inferred from homology"/>
<accession>A0ABV7N6U6</accession>
<keyword evidence="3 5" id="KW-0413">Isomerase</keyword>
<dbReference type="InterPro" id="IPR002942">
    <property type="entry name" value="S4_RNA-bd"/>
</dbReference>
<dbReference type="EMBL" id="JBHRVQ010000001">
    <property type="protein sequence ID" value="MFC3388183.1"/>
    <property type="molecule type" value="Genomic_DNA"/>
</dbReference>
<dbReference type="PANTHER" id="PTHR47683:SF4">
    <property type="entry name" value="PSEUDOURIDINE SYNTHASE"/>
    <property type="match status" value="1"/>
</dbReference>
<dbReference type="Pfam" id="PF00849">
    <property type="entry name" value="PseudoU_synth_2"/>
    <property type="match status" value="1"/>
</dbReference>
<dbReference type="InterPro" id="IPR000748">
    <property type="entry name" value="PsdUridine_synth_RsuA/RluB/E/F"/>
</dbReference>
<dbReference type="CDD" id="cd02553">
    <property type="entry name" value="PseudoU_synth_RsuA"/>
    <property type="match status" value="1"/>
</dbReference>
<protein>
    <recommendedName>
        <fullName evidence="5">Pseudouridine synthase</fullName>
        <ecNumber evidence="5">5.4.99.-</ecNumber>
    </recommendedName>
</protein>
<dbReference type="SUPFAM" id="SSF55174">
    <property type="entry name" value="Alpha-L RNA-binding motif"/>
    <property type="match status" value="1"/>
</dbReference>
<organism evidence="7 8">
    <name type="scientific">Salinicoccus sesuvii</name>
    <dbReference type="NCBI Taxonomy" id="868281"/>
    <lineage>
        <taxon>Bacteria</taxon>
        <taxon>Bacillati</taxon>
        <taxon>Bacillota</taxon>
        <taxon>Bacilli</taxon>
        <taxon>Bacillales</taxon>
        <taxon>Staphylococcaceae</taxon>
        <taxon>Salinicoccus</taxon>
    </lineage>
</organism>
<dbReference type="SMART" id="SM00363">
    <property type="entry name" value="S4"/>
    <property type="match status" value="1"/>
</dbReference>
<comment type="caution">
    <text evidence="7">The sequence shown here is derived from an EMBL/GenBank/DDBJ whole genome shotgun (WGS) entry which is preliminary data.</text>
</comment>
<dbReference type="RefSeq" id="WP_380653266.1">
    <property type="nucleotide sequence ID" value="NZ_JBHRVQ010000001.1"/>
</dbReference>
<sequence length="230" mass="26022">MRLDKYLSNAGVGSRSAVKAMIKNKRVQVDGVVVKDPKTTTNHDSEVILDGLRVILEQYIYLMLNKPEGVISSTEKNKESTVIDLIDHHQKDELFPVGRLDKDTTGLLLITNDGKFAHELMSPKHKVGKTYVAELREEVSQSDIEKLKHGIPLKDFTTAPAEATRISAKTVRLTITEGKFHQVKRMFRYLENEVIGLHRTHIGNLVLDDSLPKGGYRRLNENELELIKKV</sequence>
<evidence type="ECO:0000256" key="5">
    <source>
        <dbReference type="RuleBase" id="RU003887"/>
    </source>
</evidence>
<dbReference type="InterPro" id="IPR006145">
    <property type="entry name" value="PsdUridine_synth_RsuA/RluA"/>
</dbReference>
<evidence type="ECO:0000259" key="6">
    <source>
        <dbReference type="SMART" id="SM00363"/>
    </source>
</evidence>
<name>A0ABV7N6U6_9STAP</name>
<evidence type="ECO:0000256" key="2">
    <source>
        <dbReference type="ARBA" id="ARBA00022884"/>
    </source>
</evidence>
<dbReference type="InterPro" id="IPR042092">
    <property type="entry name" value="PsdUridine_s_RsuA/RluB/E/F_cat"/>
</dbReference>
<evidence type="ECO:0000256" key="4">
    <source>
        <dbReference type="PROSITE-ProRule" id="PRU00182"/>
    </source>
</evidence>
<dbReference type="Gene3D" id="3.30.70.580">
    <property type="entry name" value="Pseudouridine synthase I, catalytic domain, N-terminal subdomain"/>
    <property type="match status" value="1"/>
</dbReference>
<evidence type="ECO:0000256" key="1">
    <source>
        <dbReference type="ARBA" id="ARBA00008348"/>
    </source>
</evidence>
<dbReference type="InterPro" id="IPR020094">
    <property type="entry name" value="TruA/RsuA/RluB/E/F_N"/>
</dbReference>
<evidence type="ECO:0000313" key="8">
    <source>
        <dbReference type="Proteomes" id="UP001595637"/>
    </source>
</evidence>
<dbReference type="Gene3D" id="3.30.70.1560">
    <property type="entry name" value="Alpha-L RNA-binding motif"/>
    <property type="match status" value="1"/>
</dbReference>
<comment type="similarity">
    <text evidence="1 5">Belongs to the pseudouridine synthase RsuA family.</text>
</comment>
<feature type="domain" description="RNA-binding S4" evidence="6">
    <location>
        <begin position="1"/>
        <end position="60"/>
    </location>
</feature>
<keyword evidence="2 4" id="KW-0694">RNA-binding</keyword>
<dbReference type="NCBIfam" id="TIGR00093">
    <property type="entry name" value="pseudouridine synthase"/>
    <property type="match status" value="1"/>
</dbReference>
<gene>
    <name evidence="7" type="ORF">ACFOEO_06330</name>
</gene>
<reference evidence="8" key="1">
    <citation type="journal article" date="2019" name="Int. J. Syst. Evol. Microbiol.">
        <title>The Global Catalogue of Microorganisms (GCM) 10K type strain sequencing project: providing services to taxonomists for standard genome sequencing and annotation.</title>
        <authorList>
            <consortium name="The Broad Institute Genomics Platform"/>
            <consortium name="The Broad Institute Genome Sequencing Center for Infectious Disease"/>
            <person name="Wu L."/>
            <person name="Ma J."/>
        </authorList>
    </citation>
    <scope>NUCLEOTIDE SEQUENCE [LARGE SCALE GENOMIC DNA]</scope>
    <source>
        <strain evidence="8">CCM 7756</strain>
    </source>
</reference>
<evidence type="ECO:0000313" key="7">
    <source>
        <dbReference type="EMBL" id="MFC3388183.1"/>
    </source>
</evidence>
<evidence type="ECO:0000256" key="3">
    <source>
        <dbReference type="ARBA" id="ARBA00023235"/>
    </source>
</evidence>
<dbReference type="Gene3D" id="3.10.290.10">
    <property type="entry name" value="RNA-binding S4 domain"/>
    <property type="match status" value="1"/>
</dbReference>
<dbReference type="Pfam" id="PF01479">
    <property type="entry name" value="S4"/>
    <property type="match status" value="1"/>
</dbReference>
<dbReference type="InterPro" id="IPR020103">
    <property type="entry name" value="PsdUridine_synth_cat_dom_sf"/>
</dbReference>
<dbReference type="SUPFAM" id="SSF55120">
    <property type="entry name" value="Pseudouridine synthase"/>
    <property type="match status" value="1"/>
</dbReference>